<sequence length="40" mass="4566">MTDYDLQVSVDKSEQTEADNRSVLTHRITGFTETHPSLSR</sequence>
<proteinExistence type="predicted"/>
<organism evidence="1 2">
    <name type="scientific">Tribolium castaneum</name>
    <name type="common">Red flour beetle</name>
    <dbReference type="NCBI Taxonomy" id="7070"/>
    <lineage>
        <taxon>Eukaryota</taxon>
        <taxon>Metazoa</taxon>
        <taxon>Ecdysozoa</taxon>
        <taxon>Arthropoda</taxon>
        <taxon>Hexapoda</taxon>
        <taxon>Insecta</taxon>
        <taxon>Pterygota</taxon>
        <taxon>Neoptera</taxon>
        <taxon>Endopterygota</taxon>
        <taxon>Coleoptera</taxon>
        <taxon>Polyphaga</taxon>
        <taxon>Cucujiformia</taxon>
        <taxon>Tenebrionidae</taxon>
        <taxon>Tenebrionidae incertae sedis</taxon>
        <taxon>Tribolium</taxon>
    </lineage>
</organism>
<reference evidence="1 2" key="2">
    <citation type="journal article" date="2010" name="Nucleic Acids Res.">
        <title>BeetleBase in 2010: revisions to provide comprehensive genomic information for Tribolium castaneum.</title>
        <authorList>
            <person name="Kim H.S."/>
            <person name="Murphy T."/>
            <person name="Xia J."/>
            <person name="Caragea D."/>
            <person name="Park Y."/>
            <person name="Beeman R.W."/>
            <person name="Lorenzen M.D."/>
            <person name="Butcher S."/>
            <person name="Manak J.R."/>
            <person name="Brown S.J."/>
        </authorList>
    </citation>
    <scope>NUCLEOTIDE SEQUENCE [LARGE SCALE GENOMIC DNA]</scope>
    <source>
        <strain evidence="1 2">Georgia GA2</strain>
    </source>
</reference>
<dbReference type="EMBL" id="KQ971388">
    <property type="protein sequence ID" value="KYB24917.1"/>
    <property type="molecule type" value="Genomic_DNA"/>
</dbReference>
<dbReference type="InParanoid" id="A0A139WAH8"/>
<reference evidence="1 2" key="1">
    <citation type="journal article" date="2008" name="Nature">
        <title>The genome of the model beetle and pest Tribolium castaneum.</title>
        <authorList>
            <consortium name="Tribolium Genome Sequencing Consortium"/>
            <person name="Richards S."/>
            <person name="Gibbs R.A."/>
            <person name="Weinstock G.M."/>
            <person name="Brown S.J."/>
            <person name="Denell R."/>
            <person name="Beeman R.W."/>
            <person name="Gibbs R."/>
            <person name="Beeman R.W."/>
            <person name="Brown S.J."/>
            <person name="Bucher G."/>
            <person name="Friedrich M."/>
            <person name="Grimmelikhuijzen C.J."/>
            <person name="Klingler M."/>
            <person name="Lorenzen M."/>
            <person name="Richards S."/>
            <person name="Roth S."/>
            <person name="Schroder R."/>
            <person name="Tautz D."/>
            <person name="Zdobnov E.M."/>
            <person name="Muzny D."/>
            <person name="Gibbs R.A."/>
            <person name="Weinstock G.M."/>
            <person name="Attaway T."/>
            <person name="Bell S."/>
            <person name="Buhay C.J."/>
            <person name="Chandrabose M.N."/>
            <person name="Chavez D."/>
            <person name="Clerk-Blankenburg K.P."/>
            <person name="Cree A."/>
            <person name="Dao M."/>
            <person name="Davis C."/>
            <person name="Chacko J."/>
            <person name="Dinh H."/>
            <person name="Dugan-Rocha S."/>
            <person name="Fowler G."/>
            <person name="Garner T.T."/>
            <person name="Garnes J."/>
            <person name="Gnirke A."/>
            <person name="Hawes A."/>
            <person name="Hernandez J."/>
            <person name="Hines S."/>
            <person name="Holder M."/>
            <person name="Hume J."/>
            <person name="Jhangiani S.N."/>
            <person name="Joshi V."/>
            <person name="Khan Z.M."/>
            <person name="Jackson L."/>
            <person name="Kovar C."/>
            <person name="Kowis A."/>
            <person name="Lee S."/>
            <person name="Lewis L.R."/>
            <person name="Margolis J."/>
            <person name="Morgan M."/>
            <person name="Nazareth L.V."/>
            <person name="Nguyen N."/>
            <person name="Okwuonu G."/>
            <person name="Parker D."/>
            <person name="Richards S."/>
            <person name="Ruiz S.J."/>
            <person name="Santibanez J."/>
            <person name="Savard J."/>
            <person name="Scherer S.E."/>
            <person name="Schneider B."/>
            <person name="Sodergren E."/>
            <person name="Tautz D."/>
            <person name="Vattahil S."/>
            <person name="Villasana D."/>
            <person name="White C.S."/>
            <person name="Wright R."/>
            <person name="Park Y."/>
            <person name="Beeman R.W."/>
            <person name="Lord J."/>
            <person name="Oppert B."/>
            <person name="Lorenzen M."/>
            <person name="Brown S."/>
            <person name="Wang L."/>
            <person name="Savard J."/>
            <person name="Tautz D."/>
            <person name="Richards S."/>
            <person name="Weinstock G."/>
            <person name="Gibbs R.A."/>
            <person name="Liu Y."/>
            <person name="Worley K."/>
            <person name="Weinstock G."/>
            <person name="Elsik C.G."/>
            <person name="Reese J.T."/>
            <person name="Elhaik E."/>
            <person name="Landan G."/>
            <person name="Graur D."/>
            <person name="Arensburger P."/>
            <person name="Atkinson P."/>
            <person name="Beeman R.W."/>
            <person name="Beidler J."/>
            <person name="Brown S.J."/>
            <person name="Demuth J.P."/>
            <person name="Drury D.W."/>
            <person name="Du Y.Z."/>
            <person name="Fujiwara H."/>
            <person name="Lorenzen M."/>
            <person name="Maselli V."/>
            <person name="Osanai M."/>
            <person name="Park Y."/>
            <person name="Robertson H.M."/>
            <person name="Tu Z."/>
            <person name="Wang J.J."/>
            <person name="Wang S."/>
            <person name="Richards S."/>
            <person name="Song H."/>
            <person name="Zhang L."/>
            <person name="Sodergren E."/>
            <person name="Werner D."/>
            <person name="Stanke M."/>
            <person name="Morgenstern B."/>
            <person name="Solovyev V."/>
            <person name="Kosarev P."/>
            <person name="Brown G."/>
            <person name="Chen H.C."/>
            <person name="Ermolaeva O."/>
            <person name="Hlavina W."/>
            <person name="Kapustin Y."/>
            <person name="Kiryutin B."/>
            <person name="Kitts P."/>
            <person name="Maglott D."/>
            <person name="Pruitt K."/>
            <person name="Sapojnikov V."/>
            <person name="Souvorov A."/>
            <person name="Mackey A.J."/>
            <person name="Waterhouse R.M."/>
            <person name="Wyder S."/>
            <person name="Zdobnov E.M."/>
            <person name="Zdobnov E.M."/>
            <person name="Wyder S."/>
            <person name="Kriventseva E.V."/>
            <person name="Kadowaki T."/>
            <person name="Bork P."/>
            <person name="Aranda M."/>
            <person name="Bao R."/>
            <person name="Beermann A."/>
            <person name="Berns N."/>
            <person name="Bolognesi R."/>
            <person name="Bonneton F."/>
            <person name="Bopp D."/>
            <person name="Brown S.J."/>
            <person name="Bucher G."/>
            <person name="Butts T."/>
            <person name="Chaumot A."/>
            <person name="Denell R.E."/>
            <person name="Ferrier D.E."/>
            <person name="Friedrich M."/>
            <person name="Gordon C.M."/>
            <person name="Jindra M."/>
            <person name="Klingler M."/>
            <person name="Lan Q."/>
            <person name="Lattorff H.M."/>
            <person name="Laudet V."/>
            <person name="von Levetsow C."/>
            <person name="Liu Z."/>
            <person name="Lutz R."/>
            <person name="Lynch J.A."/>
            <person name="da Fonseca R.N."/>
            <person name="Posnien N."/>
            <person name="Reuter R."/>
            <person name="Roth S."/>
            <person name="Savard J."/>
            <person name="Schinko J.B."/>
            <person name="Schmitt C."/>
            <person name="Schoppmeier M."/>
            <person name="Schroder R."/>
            <person name="Shippy T.D."/>
            <person name="Simonnet F."/>
            <person name="Marques-Souza H."/>
            <person name="Tautz D."/>
            <person name="Tomoyasu Y."/>
            <person name="Trauner J."/>
            <person name="Van der Zee M."/>
            <person name="Vervoort M."/>
            <person name="Wittkopp N."/>
            <person name="Wimmer E.A."/>
            <person name="Yang X."/>
            <person name="Jones A.K."/>
            <person name="Sattelle D.B."/>
            <person name="Ebert P.R."/>
            <person name="Nelson D."/>
            <person name="Scott J.G."/>
            <person name="Beeman R.W."/>
            <person name="Muthukrishnan S."/>
            <person name="Kramer K.J."/>
            <person name="Arakane Y."/>
            <person name="Beeman R.W."/>
            <person name="Zhu Q."/>
            <person name="Hogenkamp D."/>
            <person name="Dixit R."/>
            <person name="Oppert B."/>
            <person name="Jiang H."/>
            <person name="Zou Z."/>
            <person name="Marshall J."/>
            <person name="Elpidina E."/>
            <person name="Vinokurov K."/>
            <person name="Oppert C."/>
            <person name="Zou Z."/>
            <person name="Evans J."/>
            <person name="Lu Z."/>
            <person name="Zhao P."/>
            <person name="Sumathipala N."/>
            <person name="Altincicek B."/>
            <person name="Vilcinskas A."/>
            <person name="Williams M."/>
            <person name="Hultmark D."/>
            <person name="Hetru C."/>
            <person name="Jiang H."/>
            <person name="Grimmelikhuijzen C.J."/>
            <person name="Hauser F."/>
            <person name="Cazzamali G."/>
            <person name="Williamson M."/>
            <person name="Park Y."/>
            <person name="Li B."/>
            <person name="Tanaka Y."/>
            <person name="Predel R."/>
            <person name="Neupert S."/>
            <person name="Schachtner J."/>
            <person name="Verleyen P."/>
            <person name="Raible F."/>
            <person name="Bork P."/>
            <person name="Friedrich M."/>
            <person name="Walden K.K."/>
            <person name="Robertson H.M."/>
            <person name="Angeli S."/>
            <person name="Foret S."/>
            <person name="Bucher G."/>
            <person name="Schuetz S."/>
            <person name="Maleszka R."/>
            <person name="Wimmer E.A."/>
            <person name="Beeman R.W."/>
            <person name="Lorenzen M."/>
            <person name="Tomoyasu Y."/>
            <person name="Miller S.C."/>
            <person name="Grossmann D."/>
            <person name="Bucher G."/>
        </authorList>
    </citation>
    <scope>NUCLEOTIDE SEQUENCE [LARGE SCALE GENOMIC DNA]</scope>
    <source>
        <strain evidence="1 2">Georgia GA2</strain>
    </source>
</reference>
<keyword evidence="2" id="KW-1185">Reference proteome</keyword>
<dbReference type="AlphaFoldDB" id="A0A139WAH8"/>
<evidence type="ECO:0000313" key="1">
    <source>
        <dbReference type="EMBL" id="KYB24917.1"/>
    </source>
</evidence>
<gene>
    <name evidence="1" type="primary">AUGUSTUS-3.0.2_31612</name>
    <name evidence="1" type="ORF">TcasGA2_TC031612</name>
</gene>
<evidence type="ECO:0000313" key="2">
    <source>
        <dbReference type="Proteomes" id="UP000007266"/>
    </source>
</evidence>
<name>A0A139WAH8_TRICA</name>
<accession>A0A139WAH8</accession>
<dbReference type="Proteomes" id="UP000007266">
    <property type="component" value="Unassembled WGS sequence"/>
</dbReference>
<protein>
    <submittedName>
        <fullName evidence="1">Uncharacterized protein</fullName>
    </submittedName>
</protein>